<feature type="domain" description="Rieske" evidence="14">
    <location>
        <begin position="1046"/>
        <end position="1156"/>
    </location>
</feature>
<evidence type="ECO:0000256" key="8">
    <source>
        <dbReference type="ARBA" id="ARBA00022946"/>
    </source>
</evidence>
<dbReference type="SUPFAM" id="SSF55961">
    <property type="entry name" value="Bet v1-like"/>
    <property type="match status" value="3"/>
</dbReference>
<keyword evidence="9" id="KW-1133">Transmembrane helix</keyword>
<keyword evidence="13" id="KW-0472">Membrane</keyword>
<evidence type="ECO:0000256" key="5">
    <source>
        <dbReference type="ARBA" id="ARBA00022692"/>
    </source>
</evidence>
<accession>A0A2Z6P057</accession>
<keyword evidence="4" id="KW-0934">Plastid</keyword>
<sequence length="1492" mass="169031">MFLNSQLHSTLPLIHGNTSKFKLHTALSPSPLTDSSSNLQVDDESEVETGSEKFDWYSQWYPLMPICDLDKRAPHAKKVLGIDVVIWYDRNEGEWKVFDDACPHRLAPLSEGRIDQWGRLQCVYHGWCFNGSGDCKFIPQAPRDGPPIHTSKKACVASYPSTVQNDILWFWPDTDPQYKDILTRKTPPFIPELDDPSYTSLMGNRDIAYGYEILIENLMDPAHVTYAHYGIMNTVKPKEKLDREGGTPLEMSIEELDVNGFKANMGWSKSRFMPPSIFYAYSDPNNPASSDETKKSSFQKKFALIFICIPVSPGNSRLIWCLPRNFGLWIDKIVPRWIFHLGQNLILDSDLYLLHVEWLKKYAGGQVDWRGKYSGALPPTPPREQLMDRYWSHVVNCRSCSLAYKSLNVVEVALQIISVAAIGIVAAMKQGAVSAVTRNSMVVLAKDQMEAMLAFSVRSQSQHIPITLRTQPLKKSMFLNSQIHSTLSLIRGNTSKFKLFSALSSSPLTESSSSNLQVDDEAEVETGSEKFDWYSQWYPLMPLCDLDKRAPHAKKVLGIDVVIWYDRNEGEWKVFDDACPHRLAPLSEGRIDQWGRLQCVYHGWCFNGSGDCKFIPQAPRDGPPIHTSKKACVSAYPSTVQNDILWFWPDTDPQYKDILTRKTPPFIPELDDPSYTSLMGNRDIAYGYEILIENLMDPAHLPYSHYGMLNTPKPKEKLDREGGTPLELSIEELDVNGFTATQGWTWSESKFMPPSIFYAYSDPNEPASSVETKKSSVQKKVALIFICIPVSPGNSRLIWCFPRNFGLWINKIVPRWMFHVGENLVLDSDLYLLHVEEKKIMDVGQENWHKACFVPTKADALVIAFRKWLNKYAGGQVDWRGKYSGALPPTPPREQLLDRYWSHVVNCKSCNLAYKSLNVVEVVLQIISVASIGIVATMKQGAVSAVTRNSMVVLAKGTVEAMLALSVHSLHIPVAIKTQTPLKKSMFLNSQLHSTLPLIGGNTSKFKLFTALSPSPLTESSSSNLEVDDEFEVETSSEKFDWYSHWYPLMPICDLDKRAPHAKKVMGIDVVIWWDRNEGEWKVFDDACPHRLAPLSEGRIDQWGRLQCVYHGWCFNGSGDCKFIPQAPRDGPPIHTSKKACVAAYPSTVQNDILWFWPNTDPQYKDIITRKTPPFMPELDDPSFTCLMGNRDIAYGYEVLIENLMDPAHLPYAHYGITNNVQPKEKLDREGGTSLELSIEELDVNGFTANQGWTWSESKFMPPSIFYAYSDPNEPASSVETKKSSVQKKFAMIVICIPVSPGNSRLIWCFPRNFGLWINKIVPRWMFHVGENLVIDSDLYLLHVEEKKIMEVGQENWHKACFVPTKADAHVIAFRKWLNKYAGGQVDWRGKYSGALPPTPPREQLFDRYWSHVVNCKSCNLAYKSLNVVEVALQIISVASIGIVATMKQGAVSAVTRNSMVVLAVLSFALSRLLAHFIYKNLRYHDYNHAFS</sequence>
<dbReference type="GO" id="GO:0010277">
    <property type="term" value="F:chlorophyllide a oxygenase activity"/>
    <property type="evidence" value="ECO:0007669"/>
    <property type="project" value="InterPro"/>
</dbReference>
<name>A0A2Z6P057_TRISU</name>
<keyword evidence="3" id="KW-0150">Chloroplast</keyword>
<protein>
    <recommendedName>
        <fullName evidence="14">Rieske domain-containing protein</fullName>
    </recommendedName>
</protein>
<keyword evidence="5" id="KW-0812">Transmembrane</keyword>
<feature type="domain" description="Rieske" evidence="14">
    <location>
        <begin position="537"/>
        <end position="647"/>
    </location>
</feature>
<gene>
    <name evidence="15" type="ORF">TSUD_81210</name>
</gene>
<evidence type="ECO:0000256" key="9">
    <source>
        <dbReference type="ARBA" id="ARBA00022989"/>
    </source>
</evidence>
<dbReference type="InterPro" id="IPR013626">
    <property type="entry name" value="PaO"/>
</dbReference>
<dbReference type="Gene3D" id="3.90.380.10">
    <property type="entry name" value="Naphthalene 1,2-dioxygenase Alpha Subunit, Chain A, domain 1"/>
    <property type="match status" value="3"/>
</dbReference>
<dbReference type="InterPro" id="IPR050584">
    <property type="entry name" value="Cholesterol_7-desaturase"/>
</dbReference>
<dbReference type="PROSITE" id="PS51296">
    <property type="entry name" value="RIESKE"/>
    <property type="match status" value="3"/>
</dbReference>
<dbReference type="PANTHER" id="PTHR21266">
    <property type="entry name" value="IRON-SULFUR DOMAIN CONTAINING PROTEIN"/>
    <property type="match status" value="1"/>
</dbReference>
<evidence type="ECO:0000259" key="14">
    <source>
        <dbReference type="PROSITE" id="PS51296"/>
    </source>
</evidence>
<dbReference type="EMBL" id="DF973872">
    <property type="protein sequence ID" value="GAU41635.1"/>
    <property type="molecule type" value="Genomic_DNA"/>
</dbReference>
<keyword evidence="10" id="KW-0560">Oxidoreductase</keyword>
<keyword evidence="12" id="KW-0411">Iron-sulfur</keyword>
<evidence type="ECO:0000256" key="13">
    <source>
        <dbReference type="ARBA" id="ARBA00023136"/>
    </source>
</evidence>
<keyword evidence="8" id="KW-0809">Transit peptide</keyword>
<dbReference type="Pfam" id="PF00355">
    <property type="entry name" value="Rieske"/>
    <property type="match status" value="3"/>
</dbReference>
<reference evidence="16" key="1">
    <citation type="journal article" date="2017" name="Front. Plant Sci.">
        <title>Climate Clever Clovers: New Paradigm to Reduce the Environmental Footprint of Ruminants by Breeding Low Methanogenic Forages Utilizing Haplotype Variation.</title>
        <authorList>
            <person name="Kaur P."/>
            <person name="Appels R."/>
            <person name="Bayer P.E."/>
            <person name="Keeble-Gagnere G."/>
            <person name="Wang J."/>
            <person name="Hirakawa H."/>
            <person name="Shirasawa K."/>
            <person name="Vercoe P."/>
            <person name="Stefanova K."/>
            <person name="Durmic Z."/>
            <person name="Nichols P."/>
            <person name="Revell C."/>
            <person name="Isobe S.N."/>
            <person name="Edwards D."/>
            <person name="Erskine W."/>
        </authorList>
    </citation>
    <scope>NUCLEOTIDE SEQUENCE [LARGE SCALE GENOMIC DNA]</scope>
    <source>
        <strain evidence="16">cv. Daliak</strain>
    </source>
</reference>
<comment type="subcellular location">
    <subcellularLocation>
        <location evidence="2">Membrane</location>
    </subcellularLocation>
    <subcellularLocation>
        <location evidence="1">Plastid</location>
        <location evidence="1">Chloroplast</location>
    </subcellularLocation>
</comment>
<dbReference type="PANTHER" id="PTHR21266:SF32">
    <property type="entry name" value="CHOLESTEROL 7-DESATURASE NVD"/>
    <property type="match status" value="1"/>
</dbReference>
<evidence type="ECO:0000256" key="4">
    <source>
        <dbReference type="ARBA" id="ARBA00022640"/>
    </source>
</evidence>
<dbReference type="InterPro" id="IPR017941">
    <property type="entry name" value="Rieske_2Fe-2S"/>
</dbReference>
<dbReference type="SUPFAM" id="SSF50022">
    <property type="entry name" value="ISP domain"/>
    <property type="match status" value="3"/>
</dbReference>
<evidence type="ECO:0000256" key="1">
    <source>
        <dbReference type="ARBA" id="ARBA00004229"/>
    </source>
</evidence>
<dbReference type="Proteomes" id="UP000242715">
    <property type="component" value="Unassembled WGS sequence"/>
</dbReference>
<keyword evidence="16" id="KW-1185">Reference proteome</keyword>
<dbReference type="GO" id="GO:0009507">
    <property type="term" value="C:chloroplast"/>
    <property type="evidence" value="ECO:0007669"/>
    <property type="project" value="UniProtKB-SubCell"/>
</dbReference>
<evidence type="ECO:0000256" key="3">
    <source>
        <dbReference type="ARBA" id="ARBA00022528"/>
    </source>
</evidence>
<dbReference type="GO" id="GO:0051537">
    <property type="term" value="F:2 iron, 2 sulfur cluster binding"/>
    <property type="evidence" value="ECO:0007669"/>
    <property type="project" value="UniProtKB-KW"/>
</dbReference>
<evidence type="ECO:0000313" key="15">
    <source>
        <dbReference type="EMBL" id="GAU41635.1"/>
    </source>
</evidence>
<dbReference type="InterPro" id="IPR036922">
    <property type="entry name" value="Rieske_2Fe-2S_sf"/>
</dbReference>
<evidence type="ECO:0000313" key="16">
    <source>
        <dbReference type="Proteomes" id="UP000242715"/>
    </source>
</evidence>
<evidence type="ECO:0000256" key="10">
    <source>
        <dbReference type="ARBA" id="ARBA00023002"/>
    </source>
</evidence>
<dbReference type="OrthoDB" id="426882at2759"/>
<proteinExistence type="predicted"/>
<keyword evidence="11" id="KW-0408">Iron</keyword>
<evidence type="ECO:0000256" key="7">
    <source>
        <dbReference type="ARBA" id="ARBA00022723"/>
    </source>
</evidence>
<evidence type="ECO:0000256" key="11">
    <source>
        <dbReference type="ARBA" id="ARBA00023004"/>
    </source>
</evidence>
<dbReference type="Pfam" id="PF08417">
    <property type="entry name" value="PaO"/>
    <property type="match status" value="3"/>
</dbReference>
<dbReference type="CDD" id="cd03480">
    <property type="entry name" value="Rieske_RO_Alpha_PaO"/>
    <property type="match status" value="3"/>
</dbReference>
<evidence type="ECO:0000256" key="2">
    <source>
        <dbReference type="ARBA" id="ARBA00004370"/>
    </source>
</evidence>
<dbReference type="Gene3D" id="2.102.10.10">
    <property type="entry name" value="Rieske [2Fe-2S] iron-sulphur domain"/>
    <property type="match status" value="3"/>
</dbReference>
<evidence type="ECO:0000256" key="6">
    <source>
        <dbReference type="ARBA" id="ARBA00022714"/>
    </source>
</evidence>
<dbReference type="GO" id="GO:0046872">
    <property type="term" value="F:metal ion binding"/>
    <property type="evidence" value="ECO:0007669"/>
    <property type="project" value="UniProtKB-KW"/>
</dbReference>
<evidence type="ECO:0000256" key="12">
    <source>
        <dbReference type="ARBA" id="ARBA00023014"/>
    </source>
</evidence>
<feature type="domain" description="Rieske" evidence="14">
    <location>
        <begin position="60"/>
        <end position="170"/>
    </location>
</feature>
<dbReference type="GO" id="GO:0016020">
    <property type="term" value="C:membrane"/>
    <property type="evidence" value="ECO:0007669"/>
    <property type="project" value="UniProtKB-SubCell"/>
</dbReference>
<keyword evidence="7" id="KW-0479">Metal-binding</keyword>
<organism evidence="15 16">
    <name type="scientific">Trifolium subterraneum</name>
    <name type="common">Subterranean clover</name>
    <dbReference type="NCBI Taxonomy" id="3900"/>
    <lineage>
        <taxon>Eukaryota</taxon>
        <taxon>Viridiplantae</taxon>
        <taxon>Streptophyta</taxon>
        <taxon>Embryophyta</taxon>
        <taxon>Tracheophyta</taxon>
        <taxon>Spermatophyta</taxon>
        <taxon>Magnoliopsida</taxon>
        <taxon>eudicotyledons</taxon>
        <taxon>Gunneridae</taxon>
        <taxon>Pentapetalae</taxon>
        <taxon>rosids</taxon>
        <taxon>fabids</taxon>
        <taxon>Fabales</taxon>
        <taxon>Fabaceae</taxon>
        <taxon>Papilionoideae</taxon>
        <taxon>50 kb inversion clade</taxon>
        <taxon>NPAAA clade</taxon>
        <taxon>Hologalegina</taxon>
        <taxon>IRL clade</taxon>
        <taxon>Trifolieae</taxon>
        <taxon>Trifolium</taxon>
    </lineage>
</organism>
<keyword evidence="6" id="KW-0001">2Fe-2S</keyword>